<dbReference type="InterPro" id="IPR001647">
    <property type="entry name" value="HTH_TetR"/>
</dbReference>
<keyword evidence="3 5" id="KW-0238">DNA-binding</keyword>
<dbReference type="InterPro" id="IPR015292">
    <property type="entry name" value="Tscrpt_reg_YbiH_C"/>
</dbReference>
<keyword evidence="1" id="KW-0678">Repressor</keyword>
<dbReference type="EMBL" id="FPBX01000002">
    <property type="protein sequence ID" value="SFU36760.1"/>
    <property type="molecule type" value="Genomic_DNA"/>
</dbReference>
<dbReference type="Proteomes" id="UP000183656">
    <property type="component" value="Unassembled WGS sequence"/>
</dbReference>
<keyword evidence="9" id="KW-1185">Reference proteome</keyword>
<sequence>MTRVRHPSTDTVPPVPTASEGEAPARTRLLLAALRLFSEQGYAKTSIRAIAAAAQANVAAVSYYFGDKAALYAAVFSEPLGDMHSLIPDFTDPDMPLREALQCYFRGALAPLQQGELMRQCVRLHIREILEPTGQRDRHMDKNARQPHQAFVGLLCRHMGVTQADDGMHRLAFILAGLAFQLWSHREVVDAMRPQLLATPEAVDAWIDRMTAYALAIVAAEQALRGAEPPAPASASAARAPRRKKTAP</sequence>
<reference evidence="8 9" key="1">
    <citation type="submission" date="2016-10" db="EMBL/GenBank/DDBJ databases">
        <authorList>
            <person name="de Groot N.N."/>
        </authorList>
    </citation>
    <scope>NUCLEOTIDE SEQUENCE [LARGE SCALE GENOMIC DNA]</scope>
    <source>
        <strain evidence="8 9">R-24608</strain>
    </source>
</reference>
<evidence type="ECO:0000256" key="4">
    <source>
        <dbReference type="ARBA" id="ARBA00023163"/>
    </source>
</evidence>
<evidence type="ECO:0000256" key="3">
    <source>
        <dbReference type="ARBA" id="ARBA00023125"/>
    </source>
</evidence>
<dbReference type="InterPro" id="IPR023772">
    <property type="entry name" value="DNA-bd_HTH_TetR-type_CS"/>
</dbReference>
<organism evidence="8 9">
    <name type="scientific">Paenacidovorax caeni</name>
    <dbReference type="NCBI Taxonomy" id="343013"/>
    <lineage>
        <taxon>Bacteria</taxon>
        <taxon>Pseudomonadati</taxon>
        <taxon>Pseudomonadota</taxon>
        <taxon>Betaproteobacteria</taxon>
        <taxon>Burkholderiales</taxon>
        <taxon>Comamonadaceae</taxon>
        <taxon>Paenacidovorax</taxon>
    </lineage>
</organism>
<dbReference type="GO" id="GO:0000976">
    <property type="term" value="F:transcription cis-regulatory region binding"/>
    <property type="evidence" value="ECO:0007669"/>
    <property type="project" value="TreeGrafter"/>
</dbReference>
<dbReference type="SUPFAM" id="SSF46689">
    <property type="entry name" value="Homeodomain-like"/>
    <property type="match status" value="1"/>
</dbReference>
<feature type="domain" description="HTH tetR-type" evidence="7">
    <location>
        <begin position="23"/>
        <end position="83"/>
    </location>
</feature>
<dbReference type="InterPro" id="IPR009057">
    <property type="entry name" value="Homeodomain-like_sf"/>
</dbReference>
<evidence type="ECO:0000313" key="9">
    <source>
        <dbReference type="Proteomes" id="UP000183656"/>
    </source>
</evidence>
<dbReference type="InterPro" id="IPR050109">
    <property type="entry name" value="HTH-type_TetR-like_transc_reg"/>
</dbReference>
<feature type="DNA-binding region" description="H-T-H motif" evidence="5">
    <location>
        <begin position="46"/>
        <end position="65"/>
    </location>
</feature>
<feature type="region of interest" description="Disordered" evidence="6">
    <location>
        <begin position="226"/>
        <end position="248"/>
    </location>
</feature>
<proteinExistence type="predicted"/>
<evidence type="ECO:0000259" key="7">
    <source>
        <dbReference type="PROSITE" id="PS50977"/>
    </source>
</evidence>
<keyword evidence="2" id="KW-0805">Transcription regulation</keyword>
<evidence type="ECO:0000313" key="8">
    <source>
        <dbReference type="EMBL" id="SFU36760.1"/>
    </source>
</evidence>
<dbReference type="PRINTS" id="PR00455">
    <property type="entry name" value="HTHTETR"/>
</dbReference>
<dbReference type="Pfam" id="PF09209">
    <property type="entry name" value="CecR_C"/>
    <property type="match status" value="1"/>
</dbReference>
<evidence type="ECO:0000256" key="6">
    <source>
        <dbReference type="SAM" id="MobiDB-lite"/>
    </source>
</evidence>
<dbReference type="PROSITE" id="PS50977">
    <property type="entry name" value="HTH_TETR_2"/>
    <property type="match status" value="1"/>
</dbReference>
<dbReference type="GO" id="GO:0003700">
    <property type="term" value="F:DNA-binding transcription factor activity"/>
    <property type="evidence" value="ECO:0007669"/>
    <property type="project" value="TreeGrafter"/>
</dbReference>
<accession>A0A1I7FKR2</accession>
<evidence type="ECO:0000256" key="1">
    <source>
        <dbReference type="ARBA" id="ARBA00022491"/>
    </source>
</evidence>
<evidence type="ECO:0000256" key="5">
    <source>
        <dbReference type="PROSITE-ProRule" id="PRU00335"/>
    </source>
</evidence>
<dbReference type="PROSITE" id="PS01081">
    <property type="entry name" value="HTH_TETR_1"/>
    <property type="match status" value="1"/>
</dbReference>
<dbReference type="AlphaFoldDB" id="A0A1I7FKR2"/>
<keyword evidence="4" id="KW-0804">Transcription</keyword>
<dbReference type="STRING" id="343013.SAMN04489707_1002135"/>
<gene>
    <name evidence="8" type="ORF">SAMN04489707_1002135</name>
</gene>
<name>A0A1I7FKR2_9BURK</name>
<dbReference type="OrthoDB" id="9789566at2"/>
<dbReference type="Gene3D" id="1.10.357.10">
    <property type="entry name" value="Tetracycline Repressor, domain 2"/>
    <property type="match status" value="1"/>
</dbReference>
<dbReference type="Pfam" id="PF00440">
    <property type="entry name" value="TetR_N"/>
    <property type="match status" value="1"/>
</dbReference>
<dbReference type="PANTHER" id="PTHR30055:SF226">
    <property type="entry name" value="HTH-TYPE TRANSCRIPTIONAL REGULATOR PKSA"/>
    <property type="match status" value="1"/>
</dbReference>
<protein>
    <submittedName>
        <fullName evidence="8">DNA-binding transcriptional regulator, AcrR family</fullName>
    </submittedName>
</protein>
<dbReference type="PANTHER" id="PTHR30055">
    <property type="entry name" value="HTH-TYPE TRANSCRIPTIONAL REGULATOR RUTR"/>
    <property type="match status" value="1"/>
</dbReference>
<feature type="region of interest" description="Disordered" evidence="6">
    <location>
        <begin position="1"/>
        <end position="21"/>
    </location>
</feature>
<evidence type="ECO:0000256" key="2">
    <source>
        <dbReference type="ARBA" id="ARBA00023015"/>
    </source>
</evidence>